<dbReference type="Gene3D" id="3.30.70.360">
    <property type="match status" value="1"/>
</dbReference>
<dbReference type="SUPFAM" id="SSF53187">
    <property type="entry name" value="Zn-dependent exopeptidases"/>
    <property type="match status" value="1"/>
</dbReference>
<evidence type="ECO:0000256" key="2">
    <source>
        <dbReference type="ARBA" id="ARBA00022801"/>
    </source>
</evidence>
<comment type="similarity">
    <text evidence="1">Belongs to the peptidase M20 family.</text>
</comment>
<dbReference type="Proteomes" id="UP001297600">
    <property type="component" value="Unassembled WGS sequence"/>
</dbReference>
<proteinExistence type="inferred from homology"/>
<keyword evidence="4" id="KW-1185">Reference proteome</keyword>
<evidence type="ECO:0000313" key="4">
    <source>
        <dbReference type="Proteomes" id="UP001297600"/>
    </source>
</evidence>
<accession>A0ABS9MRL1</accession>
<keyword evidence="2 3" id="KW-0378">Hydrolase</keyword>
<dbReference type="PANTHER" id="PTHR32494:SF5">
    <property type="entry name" value="ALLANTOATE AMIDOHYDROLASE"/>
    <property type="match status" value="1"/>
</dbReference>
<dbReference type="Gene3D" id="3.40.630.10">
    <property type="entry name" value="Zn peptidases"/>
    <property type="match status" value="1"/>
</dbReference>
<organism evidence="3 4">
    <name type="scientific">Mesosutterella porci</name>
    <dbReference type="NCBI Taxonomy" id="2915351"/>
    <lineage>
        <taxon>Bacteria</taxon>
        <taxon>Pseudomonadati</taxon>
        <taxon>Pseudomonadota</taxon>
        <taxon>Betaproteobacteria</taxon>
        <taxon>Burkholderiales</taxon>
        <taxon>Sutterellaceae</taxon>
        <taxon>Mesosutterella</taxon>
    </lineage>
</organism>
<dbReference type="EC" id="3.5.-.-" evidence="3"/>
<dbReference type="RefSeq" id="WP_237978665.1">
    <property type="nucleotide sequence ID" value="NZ_JAKNCT010000006.1"/>
</dbReference>
<protein>
    <submittedName>
        <fullName evidence="3">Hydantoinase/carbamoylase family amidase</fullName>
        <ecNumber evidence="3">3.5.-.-</ecNumber>
    </submittedName>
</protein>
<dbReference type="InterPro" id="IPR002933">
    <property type="entry name" value="Peptidase_M20"/>
</dbReference>
<dbReference type="InterPro" id="IPR010158">
    <property type="entry name" value="Amidase_Cbmase"/>
</dbReference>
<reference evidence="3 4" key="1">
    <citation type="submission" date="2022-02" db="EMBL/GenBank/DDBJ databases">
        <title>Mesosutterella porci, a novel member of the family Sutterellaceae from pig feces.</title>
        <authorList>
            <person name="Wylensek D."/>
            <person name="Clavel T."/>
        </authorList>
    </citation>
    <scope>NUCLEOTIDE SEQUENCE [LARGE SCALE GENOMIC DNA]</scope>
    <source>
        <strain evidence="4">oilRF-744-wt-GAM-9</strain>
    </source>
</reference>
<sequence>MAEQDIAIEGLSFARQIFEDIASLTKDPAGGYTREGYSAKENEIHDYFKKLGRSLKLEEKTDPAGNLYLTLPGRHRELSAFMSGSHADSVPQGGNYDGLAGIVAPLTCLWWMEKTGFRPQRDVTVLVTRMEESSYFGKPYVGTMALTGKLRPEDLQLRHRTRNETLGEAITRAGFRPEEMVTGRPLSDLGGIAAFVELHIEQGPRLDSKPVKRIGVVTGIRGNLRHKAIRCVGETAHSGAVDYEFRHDAVLATAELLMSMEKHWIHRLDRQEDLVFTSGVVKTDPSASITKVPGLVTFCIDMRSQSMGTLERFHEMLVRDTDRIAKKRGVRFEFDKMLRTECARLNPRLVAKIANTAAAHGIPFLVMPSGAGHDAAVMANAGVPSAMIFVANQKGSHNPNEDMKIEDFMQGVKLLLLLIENYDL</sequence>
<dbReference type="EMBL" id="JAKNCT010000006">
    <property type="protein sequence ID" value="MCG5031012.1"/>
    <property type="molecule type" value="Genomic_DNA"/>
</dbReference>
<name>A0ABS9MRL1_9BURK</name>
<dbReference type="GO" id="GO:0016787">
    <property type="term" value="F:hydrolase activity"/>
    <property type="evidence" value="ECO:0007669"/>
    <property type="project" value="UniProtKB-KW"/>
</dbReference>
<dbReference type="Pfam" id="PF01546">
    <property type="entry name" value="Peptidase_M20"/>
    <property type="match status" value="1"/>
</dbReference>
<dbReference type="PIRSF" id="PIRSF001235">
    <property type="entry name" value="Amidase_carbamoylase"/>
    <property type="match status" value="1"/>
</dbReference>
<evidence type="ECO:0000313" key="3">
    <source>
        <dbReference type="EMBL" id="MCG5031012.1"/>
    </source>
</evidence>
<comment type="caution">
    <text evidence="3">The sequence shown here is derived from an EMBL/GenBank/DDBJ whole genome shotgun (WGS) entry which is preliminary data.</text>
</comment>
<gene>
    <name evidence="3" type="ORF">MAF45_06065</name>
</gene>
<dbReference type="NCBIfam" id="TIGR01879">
    <property type="entry name" value="hydantase"/>
    <property type="match status" value="1"/>
</dbReference>
<dbReference type="PANTHER" id="PTHR32494">
    <property type="entry name" value="ALLANTOATE DEIMINASE-RELATED"/>
    <property type="match status" value="1"/>
</dbReference>
<dbReference type="InterPro" id="IPR036264">
    <property type="entry name" value="Bact_exopeptidase_dim_dom"/>
</dbReference>
<evidence type="ECO:0000256" key="1">
    <source>
        <dbReference type="ARBA" id="ARBA00006153"/>
    </source>
</evidence>
<dbReference type="SUPFAM" id="SSF55031">
    <property type="entry name" value="Bacterial exopeptidase dimerisation domain"/>
    <property type="match status" value="1"/>
</dbReference>